<protein>
    <submittedName>
        <fullName evidence="1">Uncharacterized protein</fullName>
    </submittedName>
</protein>
<evidence type="ECO:0000313" key="1">
    <source>
        <dbReference type="EMBL" id="RNA30122.1"/>
    </source>
</evidence>
<evidence type="ECO:0000313" key="2">
    <source>
        <dbReference type="Proteomes" id="UP000276133"/>
    </source>
</evidence>
<dbReference type="EMBL" id="REGN01002122">
    <property type="protein sequence ID" value="RNA30122.1"/>
    <property type="molecule type" value="Genomic_DNA"/>
</dbReference>
<name>A0A3M7S2X4_BRAPC</name>
<reference evidence="1 2" key="1">
    <citation type="journal article" date="2018" name="Sci. Rep.">
        <title>Genomic signatures of local adaptation to the degree of environmental predictability in rotifers.</title>
        <authorList>
            <person name="Franch-Gras L."/>
            <person name="Hahn C."/>
            <person name="Garcia-Roger E.M."/>
            <person name="Carmona M.J."/>
            <person name="Serra M."/>
            <person name="Gomez A."/>
        </authorList>
    </citation>
    <scope>NUCLEOTIDE SEQUENCE [LARGE SCALE GENOMIC DNA]</scope>
    <source>
        <strain evidence="1">HYR1</strain>
    </source>
</reference>
<sequence>MVMTISGISCRRLWKSSEAKLVPMAMNLQNVLVWESFSRPWALATLKSSFSLMSGMSTRSHPSWDFIFLNQCKKKFQFKLKILLLIKSFYYFILKKVMEVFFSGRGTDDMRLFGGQLTIISYSLKKTLNIAYTSQIPTNNNRR</sequence>
<dbReference type="Proteomes" id="UP000276133">
    <property type="component" value="Unassembled WGS sequence"/>
</dbReference>
<dbReference type="AlphaFoldDB" id="A0A3M7S2X4"/>
<accession>A0A3M7S2X4</accession>
<proteinExistence type="predicted"/>
<comment type="caution">
    <text evidence="1">The sequence shown here is derived from an EMBL/GenBank/DDBJ whole genome shotgun (WGS) entry which is preliminary data.</text>
</comment>
<organism evidence="1 2">
    <name type="scientific">Brachionus plicatilis</name>
    <name type="common">Marine rotifer</name>
    <name type="synonym">Brachionus muelleri</name>
    <dbReference type="NCBI Taxonomy" id="10195"/>
    <lineage>
        <taxon>Eukaryota</taxon>
        <taxon>Metazoa</taxon>
        <taxon>Spiralia</taxon>
        <taxon>Gnathifera</taxon>
        <taxon>Rotifera</taxon>
        <taxon>Eurotatoria</taxon>
        <taxon>Monogononta</taxon>
        <taxon>Pseudotrocha</taxon>
        <taxon>Ploima</taxon>
        <taxon>Brachionidae</taxon>
        <taxon>Brachionus</taxon>
    </lineage>
</organism>
<keyword evidence="2" id="KW-1185">Reference proteome</keyword>
<gene>
    <name evidence="1" type="ORF">BpHYR1_005470</name>
</gene>